<reference evidence="4" key="1">
    <citation type="submission" date="2025-08" db="UniProtKB">
        <authorList>
            <consortium name="RefSeq"/>
        </authorList>
    </citation>
    <scope>IDENTIFICATION</scope>
    <source>
        <strain evidence="4">11010-0011.00</strain>
        <tissue evidence="4">Whole body</tissue>
    </source>
</reference>
<keyword evidence="3" id="KW-1185">Reference proteome</keyword>
<organism evidence="3 4">
    <name type="scientific">Drosophila lebanonensis</name>
    <name type="common">Fruit fly</name>
    <name type="synonym">Scaptodrosophila lebanonensis</name>
    <dbReference type="NCBI Taxonomy" id="7225"/>
    <lineage>
        <taxon>Eukaryota</taxon>
        <taxon>Metazoa</taxon>
        <taxon>Ecdysozoa</taxon>
        <taxon>Arthropoda</taxon>
        <taxon>Hexapoda</taxon>
        <taxon>Insecta</taxon>
        <taxon>Pterygota</taxon>
        <taxon>Neoptera</taxon>
        <taxon>Endopterygota</taxon>
        <taxon>Diptera</taxon>
        <taxon>Brachycera</taxon>
        <taxon>Muscomorpha</taxon>
        <taxon>Ephydroidea</taxon>
        <taxon>Drosophilidae</taxon>
        <taxon>Scaptodrosophila</taxon>
    </lineage>
</organism>
<keyword evidence="1" id="KW-0175">Coiled coil</keyword>
<feature type="coiled-coil region" evidence="1">
    <location>
        <begin position="53"/>
        <end position="80"/>
    </location>
</feature>
<dbReference type="SUPFAM" id="SSF56219">
    <property type="entry name" value="DNase I-like"/>
    <property type="match status" value="1"/>
</dbReference>
<name>A0A6J2UE99_DROLE</name>
<dbReference type="Gene3D" id="3.60.10.10">
    <property type="entry name" value="Endonuclease/exonuclease/phosphatase"/>
    <property type="match status" value="1"/>
</dbReference>
<dbReference type="AlphaFoldDB" id="A0A6J2UE99"/>
<dbReference type="InterPro" id="IPR050410">
    <property type="entry name" value="CCR4/nocturin_mRNA_transcr"/>
</dbReference>
<gene>
    <name evidence="4" type="primary">LOC115633375</name>
</gene>
<dbReference type="GO" id="GO:0000175">
    <property type="term" value="F:3'-5'-RNA exonuclease activity"/>
    <property type="evidence" value="ECO:0007669"/>
    <property type="project" value="TreeGrafter"/>
</dbReference>
<dbReference type="InterPro" id="IPR005135">
    <property type="entry name" value="Endo/exonuclease/phosphatase"/>
</dbReference>
<evidence type="ECO:0000259" key="2">
    <source>
        <dbReference type="Pfam" id="PF03372"/>
    </source>
</evidence>
<evidence type="ECO:0000256" key="1">
    <source>
        <dbReference type="SAM" id="Coils"/>
    </source>
</evidence>
<dbReference type="Pfam" id="PF03372">
    <property type="entry name" value="Exo_endo_phos"/>
    <property type="match status" value="1"/>
</dbReference>
<evidence type="ECO:0000313" key="4">
    <source>
        <dbReference type="RefSeq" id="XP_030386679.1"/>
    </source>
</evidence>
<dbReference type="RefSeq" id="XP_030386679.1">
    <property type="nucleotide sequence ID" value="XM_030530819.1"/>
</dbReference>
<dbReference type="PANTHER" id="PTHR12121">
    <property type="entry name" value="CARBON CATABOLITE REPRESSOR PROTEIN 4"/>
    <property type="match status" value="1"/>
</dbReference>
<protein>
    <submittedName>
        <fullName evidence="4">Protein angel-like</fullName>
    </submittedName>
</protein>
<dbReference type="GeneID" id="115633375"/>
<feature type="domain" description="Endonuclease/exonuclease/phosphatase" evidence="2">
    <location>
        <begin position="30"/>
        <end position="122"/>
    </location>
</feature>
<accession>A0A6J2UE99</accession>
<proteinExistence type="predicted"/>
<dbReference type="PANTHER" id="PTHR12121:SF34">
    <property type="entry name" value="PROTEIN ANGEL"/>
    <property type="match status" value="1"/>
</dbReference>
<dbReference type="OrthoDB" id="10253982at2759"/>
<evidence type="ECO:0000313" key="3">
    <source>
        <dbReference type="Proteomes" id="UP000504634"/>
    </source>
</evidence>
<sequence length="331" mass="38094">MNASYDFNRHWITVPRNGPRSPAPVYKLVSYNILAQDQLLRHMTSYAGIDSQLLSWRRRLTNLRRELDTLNSDLLCLQEVQCNHLPQIVARLKNGVRHYDYVYQQKLEDRSDGCAILYDKHKFLLADNRALACHIGNSGDSTRGAHQSTTDPCREYYALMAKFKLRSQTPQAEPKPERELIVANAHMLQWEASKPDIRQAQVKHLLKGMADFCYDNGSKMRNPILLAGDFNFETESEAYAILTARTASFRHPLQMVSIYGHNNSTATTCTPTLGWTNADHMFFSRGNQRHELRICSYYKLPRMRICERIGELPNKYLGSDHYCLGATFTVE</sequence>
<dbReference type="InterPro" id="IPR036691">
    <property type="entry name" value="Endo/exonu/phosph_ase_sf"/>
</dbReference>
<dbReference type="Proteomes" id="UP000504634">
    <property type="component" value="Unplaced"/>
</dbReference>